<dbReference type="AlphaFoldDB" id="A0A1Q9CT02"/>
<evidence type="ECO:0000256" key="2">
    <source>
        <dbReference type="SAM" id="MobiDB-lite"/>
    </source>
</evidence>
<accession>A0A1Q9CT02</accession>
<dbReference type="Pfam" id="PF00642">
    <property type="entry name" value="zf-CCCH"/>
    <property type="match status" value="1"/>
</dbReference>
<keyword evidence="6" id="KW-1185">Reference proteome</keyword>
<gene>
    <name evidence="5" type="ORF">AK812_SmicGene32923</name>
</gene>
<proteinExistence type="predicted"/>
<feature type="transmembrane region" description="Helical" evidence="3">
    <location>
        <begin position="235"/>
        <end position="258"/>
    </location>
</feature>
<keyword evidence="1" id="KW-0479">Metal-binding</keyword>
<organism evidence="5 6">
    <name type="scientific">Symbiodinium microadriaticum</name>
    <name type="common">Dinoflagellate</name>
    <name type="synonym">Zooxanthella microadriatica</name>
    <dbReference type="NCBI Taxonomy" id="2951"/>
    <lineage>
        <taxon>Eukaryota</taxon>
        <taxon>Sar</taxon>
        <taxon>Alveolata</taxon>
        <taxon>Dinophyceae</taxon>
        <taxon>Suessiales</taxon>
        <taxon>Symbiodiniaceae</taxon>
        <taxon>Symbiodinium</taxon>
    </lineage>
</organism>
<name>A0A1Q9CT02_SYMMI</name>
<feature type="region of interest" description="Disordered" evidence="2">
    <location>
        <begin position="435"/>
        <end position="485"/>
    </location>
</feature>
<dbReference type="PROSITE" id="PS50103">
    <property type="entry name" value="ZF_C3H1"/>
    <property type="match status" value="1"/>
</dbReference>
<evidence type="ECO:0000256" key="3">
    <source>
        <dbReference type="SAM" id="Phobius"/>
    </source>
</evidence>
<comment type="caution">
    <text evidence="5">The sequence shown here is derived from an EMBL/GenBank/DDBJ whole genome shotgun (WGS) entry which is preliminary data.</text>
</comment>
<evidence type="ECO:0000313" key="6">
    <source>
        <dbReference type="Proteomes" id="UP000186817"/>
    </source>
</evidence>
<reference evidence="5 6" key="1">
    <citation type="submission" date="2016-02" db="EMBL/GenBank/DDBJ databases">
        <title>Genome analysis of coral dinoflagellate symbionts highlights evolutionary adaptations to a symbiotic lifestyle.</title>
        <authorList>
            <person name="Aranda M."/>
            <person name="Li Y."/>
            <person name="Liew Y.J."/>
            <person name="Baumgarten S."/>
            <person name="Simakov O."/>
            <person name="Wilson M."/>
            <person name="Piel J."/>
            <person name="Ashoor H."/>
            <person name="Bougouffa S."/>
            <person name="Bajic V.B."/>
            <person name="Ryu T."/>
            <person name="Ravasi T."/>
            <person name="Bayer T."/>
            <person name="Micklem G."/>
            <person name="Kim H."/>
            <person name="Bhak J."/>
            <person name="Lajeunesse T.C."/>
            <person name="Voolstra C.R."/>
        </authorList>
    </citation>
    <scope>NUCLEOTIDE SEQUENCE [LARGE SCALE GENOMIC DNA]</scope>
    <source>
        <strain evidence="5 6">CCMP2467</strain>
    </source>
</reference>
<dbReference type="GO" id="GO:0008270">
    <property type="term" value="F:zinc ion binding"/>
    <property type="evidence" value="ECO:0007669"/>
    <property type="project" value="UniProtKB-KW"/>
</dbReference>
<keyword evidence="3" id="KW-0472">Membrane</keyword>
<evidence type="ECO:0000313" key="5">
    <source>
        <dbReference type="EMBL" id="OLP86025.1"/>
    </source>
</evidence>
<keyword evidence="1" id="KW-0862">Zinc</keyword>
<protein>
    <recommendedName>
        <fullName evidence="4">C3H1-type domain-containing protein</fullName>
    </recommendedName>
</protein>
<keyword evidence="1" id="KW-0863">Zinc-finger</keyword>
<dbReference type="InterPro" id="IPR000571">
    <property type="entry name" value="Znf_CCCH"/>
</dbReference>
<keyword evidence="3" id="KW-1133">Transmembrane helix</keyword>
<feature type="transmembrane region" description="Helical" evidence="3">
    <location>
        <begin position="207"/>
        <end position="229"/>
    </location>
</feature>
<dbReference type="EMBL" id="LSRX01000940">
    <property type="protein sequence ID" value="OLP86025.1"/>
    <property type="molecule type" value="Genomic_DNA"/>
</dbReference>
<dbReference type="Proteomes" id="UP000186817">
    <property type="component" value="Unassembled WGS sequence"/>
</dbReference>
<dbReference type="OrthoDB" id="424916at2759"/>
<evidence type="ECO:0000259" key="4">
    <source>
        <dbReference type="PROSITE" id="PS50103"/>
    </source>
</evidence>
<keyword evidence="3" id="KW-0812">Transmembrane</keyword>
<sequence>MLTPRVRQICDELGTPCPGYLTEEEGFISLAKEERLQELWVVKLKQELKDIDAPVLAKLQGSLDPDRAANLLAGRTRASTLKRYLTFYKQWRLRDERSGRTVPEATLKAVAWVEQVAEFQLEQRASGWPGPRKIVEELSTGAKLTKSALRYPVYIVAQLEKVVMDPAQVVGLRVWAWGKLLKVGGPRPLVLPPPAMPPPLFAPPLPFLLRSVFLPLSVLLLACLAAPVARLFLCLPRICCALLFLYLVGSVADAATAATTATCPRLRRAPVLAPVLARSGWLATGFDLIKKHAGYTTAALLTAIGLLGVVQGFWTEHSERAILPTALSLQDVASQDKDLLVKLDDPDALVGVPPSVAPVDHPANGSATAARNRLLPQTLLPNQRPRRGGPYAFLAIAGGALTGTGSVKAFREPARREEEELRAALEASCKAAMGDGAEVEGANSSASTGPFPPPLPKPKAATLRERSPNATRCPPERPKRYSRSGRCCGTCPTGRPREALKLQESVQRKANSALKGKAVPMDLIKPPPARAKLAVDRFEVRRLLGSLAPSKEIKGKGYGKPKASLAKGSSDLRFLLTHHKVTDEVQAKLFENNVDTAEATNEVREWAKPIPQTDYIAMRQAFATQFGDLEDKRIPAKEYIEKKLHELGGSRTTAPSSPEQLRLRLTVLQNALIMIKLKHPGSVELADVTFAVFERYKDYLLGGLLLRPPLKRGVDLSSIISYEHAIRKHAYKLMATDGRPFGEALAKAYKDATVKERNFTTPLALHAKRHRGKGKLGKGDGMQPTKFAATSSRTPTPDGKLICYRYNAKGGCKKGDKCHFAHVCLHCFAKHPATQCPMLKTKKDDEKQETASAAGWDATVECFDICRERDRAILGDVFADFAWEVATLVAQGAKPTRLFLRTQCPLPPFVYEGPPSFDDSGSYLGPLRQGTWKPLSATSYRCLSHLWLRTVAAAPVPVASKRASGHLPGPCYDSYGGGVQEKQPTQAASYIVPEGSGSMANWEATRITTMGGALPLETRFRVEEWLGMETDYQAISWPLEEESRLASRLARDKATRGRVTAKEFAQGLGRLGFAAIALDWERPFLGPLHAWSSAVQTKLGMLTVPTMLKVLCLWLAERLEAGGRLQRSALLVEEGTPLSFFIDAKVQQSWAPWAFAKGDPNKVIAADNRSNEAPLKKAMTTKFPSTLVLTETAEELSAKNCELQLHWIRRDLNQLADDLTNGKLR</sequence>
<feature type="region of interest" description="Disordered" evidence="2">
    <location>
        <begin position="770"/>
        <end position="793"/>
    </location>
</feature>
<feature type="domain" description="C3H1-type" evidence="4">
    <location>
        <begin position="797"/>
        <end position="825"/>
    </location>
</feature>
<feature type="zinc finger region" description="C3H1-type" evidence="1">
    <location>
        <begin position="797"/>
        <end position="825"/>
    </location>
</feature>
<evidence type="ECO:0000256" key="1">
    <source>
        <dbReference type="PROSITE-ProRule" id="PRU00723"/>
    </source>
</evidence>